<protein>
    <submittedName>
        <fullName evidence="1">Uncharacterized protein</fullName>
    </submittedName>
</protein>
<gene>
    <name evidence="1" type="ORF">LCGC14_2127770</name>
</gene>
<name>A0A0F9E2C2_9ZZZZ</name>
<comment type="caution">
    <text evidence="1">The sequence shown here is derived from an EMBL/GenBank/DDBJ whole genome shotgun (WGS) entry which is preliminary data.</text>
</comment>
<dbReference type="AlphaFoldDB" id="A0A0F9E2C2"/>
<accession>A0A0F9E2C2</accession>
<proteinExistence type="predicted"/>
<organism evidence="1">
    <name type="scientific">marine sediment metagenome</name>
    <dbReference type="NCBI Taxonomy" id="412755"/>
    <lineage>
        <taxon>unclassified sequences</taxon>
        <taxon>metagenomes</taxon>
        <taxon>ecological metagenomes</taxon>
    </lineage>
</organism>
<evidence type="ECO:0000313" key="1">
    <source>
        <dbReference type="EMBL" id="KKL68159.1"/>
    </source>
</evidence>
<reference evidence="1" key="1">
    <citation type="journal article" date="2015" name="Nature">
        <title>Complex archaea that bridge the gap between prokaryotes and eukaryotes.</title>
        <authorList>
            <person name="Spang A."/>
            <person name="Saw J.H."/>
            <person name="Jorgensen S.L."/>
            <person name="Zaremba-Niedzwiedzka K."/>
            <person name="Martijn J."/>
            <person name="Lind A.E."/>
            <person name="van Eijk R."/>
            <person name="Schleper C."/>
            <person name="Guy L."/>
            <person name="Ettema T.J."/>
        </authorList>
    </citation>
    <scope>NUCLEOTIDE SEQUENCE</scope>
</reference>
<sequence>MRIVGIGTKSNLWKPTAKQLALPDWDQSYLEWADLSGFKVPQMRDADLRNYKATGTVFGNTDWTIMRDPIDLTGAIFNPSSYNHDLVVEAVRQNLSSLSGKALLMAQVIIVRVSSDYGSSWQDTLNAVVEAGLSKDDLQEGAKVFAGRPSLLSRLEYHLSADLITSVKLGDGISVETPIRVKLPHGDVSERFDFFLTGTDRYIAARAIEQAYGEVVAHVGQLDPWPYVIVASPVRVVADFGWWRTSWPS</sequence>
<dbReference type="EMBL" id="LAZR01026619">
    <property type="protein sequence ID" value="KKL68159.1"/>
    <property type="molecule type" value="Genomic_DNA"/>
</dbReference>